<feature type="region of interest" description="Disordered" evidence="7">
    <location>
        <begin position="98"/>
        <end position="124"/>
    </location>
</feature>
<dbReference type="PANTHER" id="PTHR33057:SF21">
    <property type="entry name" value="TRANSCRIPTION REPRESSOR"/>
    <property type="match status" value="1"/>
</dbReference>
<dbReference type="PANTHER" id="PTHR33057">
    <property type="entry name" value="TRANSCRIPTION REPRESSOR OFP7-RELATED"/>
    <property type="match status" value="1"/>
</dbReference>
<dbReference type="Proteomes" id="UP001188597">
    <property type="component" value="Unassembled WGS sequence"/>
</dbReference>
<dbReference type="EMBL" id="JAVXUP010000023">
    <property type="protein sequence ID" value="KAK3042154.1"/>
    <property type="molecule type" value="Genomic_DNA"/>
</dbReference>
<protein>
    <recommendedName>
        <fullName evidence="6">Transcription repressor</fullName>
    </recommendedName>
    <alternativeName>
        <fullName evidence="6">Ovate family protein</fullName>
    </alternativeName>
</protein>
<keyword evidence="3 6" id="KW-0805">Transcription regulation</keyword>
<evidence type="ECO:0000256" key="5">
    <source>
        <dbReference type="ARBA" id="ARBA00023242"/>
    </source>
</evidence>
<comment type="caution">
    <text evidence="9">The sequence shown here is derived from an EMBL/GenBank/DDBJ whole genome shotgun (WGS) entry which is preliminary data.</text>
</comment>
<feature type="region of interest" description="Disordered" evidence="7">
    <location>
        <begin position="58"/>
        <end position="83"/>
    </location>
</feature>
<proteinExistence type="predicted"/>
<keyword evidence="5 6" id="KW-0539">Nucleus</keyword>
<dbReference type="PROSITE" id="PS51754">
    <property type="entry name" value="OVATE"/>
    <property type="match status" value="1"/>
</dbReference>
<evidence type="ECO:0000313" key="10">
    <source>
        <dbReference type="Proteomes" id="UP001188597"/>
    </source>
</evidence>
<feature type="compositionally biased region" description="Low complexity" evidence="7">
    <location>
        <begin position="58"/>
        <end position="75"/>
    </location>
</feature>
<evidence type="ECO:0000256" key="7">
    <source>
        <dbReference type="SAM" id="MobiDB-lite"/>
    </source>
</evidence>
<dbReference type="Pfam" id="PF04844">
    <property type="entry name" value="Ovate"/>
    <property type="match status" value="1"/>
</dbReference>
<keyword evidence="2 6" id="KW-0678">Repressor</keyword>
<evidence type="ECO:0000256" key="3">
    <source>
        <dbReference type="ARBA" id="ARBA00023015"/>
    </source>
</evidence>
<accession>A0AA88XCT2</accession>
<evidence type="ECO:0000256" key="4">
    <source>
        <dbReference type="ARBA" id="ARBA00023163"/>
    </source>
</evidence>
<dbReference type="GO" id="GO:0045892">
    <property type="term" value="P:negative regulation of DNA-templated transcription"/>
    <property type="evidence" value="ECO:0007669"/>
    <property type="project" value="UniProtKB-UniRule"/>
</dbReference>
<feature type="compositionally biased region" description="Pro residues" evidence="7">
    <location>
        <begin position="19"/>
        <end position="30"/>
    </location>
</feature>
<evidence type="ECO:0000256" key="2">
    <source>
        <dbReference type="ARBA" id="ARBA00022491"/>
    </source>
</evidence>
<gene>
    <name evidence="9" type="ORF">RJ639_001274</name>
</gene>
<evidence type="ECO:0000256" key="1">
    <source>
        <dbReference type="ARBA" id="ARBA00004123"/>
    </source>
</evidence>
<evidence type="ECO:0000256" key="6">
    <source>
        <dbReference type="RuleBase" id="RU367028"/>
    </source>
</evidence>
<dbReference type="InterPro" id="IPR038933">
    <property type="entry name" value="Ovate"/>
</dbReference>
<feature type="region of interest" description="Disordered" evidence="7">
    <location>
        <begin position="19"/>
        <end position="44"/>
    </location>
</feature>
<sequence>MSNLFWKNFYLCFSTFKSPPPPPPLSPPSPSQQDHHHPPSTLITNTFNSLYDLTSHSFTSSPADDTSSSSSSSCDTDNHRSPPDLAAAIASQRFFSSSPGPSNSIFHSPDSPPPPPLPRGGVAVHTYSPDPYSDFRRSMQEMVEARDLTDVKADWDFLHELLLCYLRLNPKHAHKFILRAFSDLLVSLMPLTVSEESCRKTLDRRRCPVSRRLFYV</sequence>
<dbReference type="NCBIfam" id="TIGR01568">
    <property type="entry name" value="A_thal_3678"/>
    <property type="match status" value="1"/>
</dbReference>
<comment type="function">
    <text evidence="6">Transcriptional repressor that regulates multiple aspects of plant growth and development.</text>
</comment>
<evidence type="ECO:0000313" key="9">
    <source>
        <dbReference type="EMBL" id="KAK3042154.1"/>
    </source>
</evidence>
<organism evidence="9 10">
    <name type="scientific">Escallonia herrerae</name>
    <dbReference type="NCBI Taxonomy" id="1293975"/>
    <lineage>
        <taxon>Eukaryota</taxon>
        <taxon>Viridiplantae</taxon>
        <taxon>Streptophyta</taxon>
        <taxon>Embryophyta</taxon>
        <taxon>Tracheophyta</taxon>
        <taxon>Spermatophyta</taxon>
        <taxon>Magnoliopsida</taxon>
        <taxon>eudicotyledons</taxon>
        <taxon>Gunneridae</taxon>
        <taxon>Pentapetalae</taxon>
        <taxon>asterids</taxon>
        <taxon>campanulids</taxon>
        <taxon>Escalloniales</taxon>
        <taxon>Escalloniaceae</taxon>
        <taxon>Escallonia</taxon>
    </lineage>
</organism>
<dbReference type="GO" id="GO:0005634">
    <property type="term" value="C:nucleus"/>
    <property type="evidence" value="ECO:0007669"/>
    <property type="project" value="UniProtKB-SubCell"/>
</dbReference>
<evidence type="ECO:0000259" key="8">
    <source>
        <dbReference type="PROSITE" id="PS51754"/>
    </source>
</evidence>
<reference evidence="9" key="1">
    <citation type="submission" date="2022-12" db="EMBL/GenBank/DDBJ databases">
        <title>Draft genome assemblies for two species of Escallonia (Escalloniales).</title>
        <authorList>
            <person name="Chanderbali A."/>
            <person name="Dervinis C."/>
            <person name="Anghel I."/>
            <person name="Soltis D."/>
            <person name="Soltis P."/>
            <person name="Zapata F."/>
        </authorList>
    </citation>
    <scope>NUCLEOTIDE SEQUENCE</scope>
    <source>
        <strain evidence="9">UCBG64.0493</strain>
        <tissue evidence="9">Leaf</tissue>
    </source>
</reference>
<feature type="domain" description="OVATE" evidence="8">
    <location>
        <begin position="124"/>
        <end position="187"/>
    </location>
</feature>
<comment type="subcellular location">
    <subcellularLocation>
        <location evidence="1 6">Nucleus</location>
    </subcellularLocation>
</comment>
<keyword evidence="10" id="KW-1185">Reference proteome</keyword>
<dbReference type="AlphaFoldDB" id="A0AA88XCT2"/>
<keyword evidence="4 6" id="KW-0804">Transcription</keyword>
<dbReference type="InterPro" id="IPR006458">
    <property type="entry name" value="Ovate_C"/>
</dbReference>
<name>A0AA88XCT2_9ASTE</name>